<dbReference type="GO" id="GO:0019856">
    <property type="term" value="P:pyrimidine nucleobase biosynthetic process"/>
    <property type="evidence" value="ECO:0007669"/>
    <property type="project" value="TreeGrafter"/>
</dbReference>
<feature type="binding site" evidence="11">
    <location>
        <begin position="187"/>
        <end position="192"/>
    </location>
    <ligand>
        <name>UTP</name>
        <dbReference type="ChEBI" id="CHEBI:46398"/>
    </ligand>
</feature>
<dbReference type="NCBIfam" id="NF003792">
    <property type="entry name" value="PRK05380.1"/>
    <property type="match status" value="1"/>
</dbReference>
<keyword evidence="6 11" id="KW-0067">ATP-binding</keyword>
<dbReference type="Pfam" id="PF00117">
    <property type="entry name" value="GATase"/>
    <property type="match status" value="1"/>
</dbReference>
<evidence type="ECO:0000256" key="2">
    <source>
        <dbReference type="ARBA" id="ARBA00007533"/>
    </source>
</evidence>
<dbReference type="GO" id="GO:0005829">
    <property type="term" value="C:cytosol"/>
    <property type="evidence" value="ECO:0007669"/>
    <property type="project" value="TreeGrafter"/>
</dbReference>
<comment type="activity regulation">
    <text evidence="11">Allosterically activated by GTP, when glutamine is the substrate; GTP has no effect on the reaction when ammonia is the substrate. The allosteric effector GTP functions by stabilizing the protein conformation that binds the tetrahedral intermediate(s) formed during glutamine hydrolysis. Inhibited by the product CTP, via allosteric rather than competitive inhibition.</text>
</comment>
<dbReference type="EMBL" id="DTDJ01000047">
    <property type="protein sequence ID" value="HGL18206.1"/>
    <property type="molecule type" value="Genomic_DNA"/>
</dbReference>
<keyword evidence="7 11" id="KW-0460">Magnesium</keyword>
<dbReference type="Gene3D" id="3.40.50.300">
    <property type="entry name" value="P-loop containing nucleotide triphosphate hydrolases"/>
    <property type="match status" value="1"/>
</dbReference>
<feature type="binding site" evidence="11">
    <location>
        <begin position="187"/>
        <end position="192"/>
    </location>
    <ligand>
        <name>CTP</name>
        <dbReference type="ChEBI" id="CHEBI:37563"/>
        <note>allosteric inhibitor</note>
    </ligand>
</feature>
<evidence type="ECO:0000256" key="6">
    <source>
        <dbReference type="ARBA" id="ARBA00022840"/>
    </source>
</evidence>
<comment type="pathway">
    <text evidence="1 11">Pyrimidine metabolism; CTP biosynthesis via de novo pathway; CTP from UDP: step 2/2.</text>
</comment>
<dbReference type="InterPro" id="IPR017926">
    <property type="entry name" value="GATASE"/>
</dbReference>
<dbReference type="HAMAP" id="MF_01227">
    <property type="entry name" value="PyrG"/>
    <property type="match status" value="1"/>
</dbReference>
<dbReference type="Pfam" id="PF06418">
    <property type="entry name" value="CTP_synth_N"/>
    <property type="match status" value="1"/>
</dbReference>
<feature type="domain" description="CTP synthase N-terminal" evidence="13">
    <location>
        <begin position="3"/>
        <end position="266"/>
    </location>
</feature>
<comment type="miscellaneous">
    <text evidence="11">CTPSs have evolved a hybrid strategy for distinguishing between UTP and CTP. The overlapping regions of the product feedback inhibitory and substrate sites recognize a common feature in both compounds, the triphosphate moiety. To differentiate isosteric substrate and product pyrimidine rings, an additional pocket far from the expected kinase/ligase catalytic site, specifically recognizes the cytosine and ribose portions of the product inhibitor.</text>
</comment>
<dbReference type="GO" id="GO:0042802">
    <property type="term" value="F:identical protein binding"/>
    <property type="evidence" value="ECO:0007669"/>
    <property type="project" value="TreeGrafter"/>
</dbReference>
<sequence>MVKYIFITGGVVSGLGKGITTASIGMLLKARGFRVQPLKFDPYLNVDPGTMSPFQHGEVFVTEDGAETDLDLGHYERFLDENLSRENNVTAGQLYYSIIENEREGKYLGGTVQVVPHLTDEIKKRIKKLAKEGVDIVIVEIGGTVGDIESLPFLEAIRQMRLEEGSYNTLFVHVTLVPFLKASEELKTKPTQHSVQKLREIGIQPDIIICRTEKPLGEDVIKKIALFSNVPEKDVIEARDTETIYEVPIMLYNQNLDIEIMSKLHMQGKEPDLRAWTEFIKNFETPTEEVTLAFIGKYVKLKDAYKSIIEALNHASSHLRTRVNTIFIESEDLERGSPDVIFSGVNGILVGPGFGERGIEGKIVAAKYARERKIPYFGICLGMQIAVIEFARNVLNLKKAHSTEFDPHTPYPVITILPDKSNITAMGGTLRRGAYPCVIRENTLAHKIYNAQEIYERHRHRYEFNPEYLELFEKGGFIPSGVSPDGRLVEIFEYKEHPFFIGVQFHPEFKSRPLRPHPIFLKFVEAMKKHKGGLL</sequence>
<comment type="catalytic activity">
    <reaction evidence="11">
        <text>L-glutamine + H2O = L-glutamate + NH4(+)</text>
        <dbReference type="Rhea" id="RHEA:15889"/>
        <dbReference type="ChEBI" id="CHEBI:15377"/>
        <dbReference type="ChEBI" id="CHEBI:28938"/>
        <dbReference type="ChEBI" id="CHEBI:29985"/>
        <dbReference type="ChEBI" id="CHEBI:58359"/>
    </reaction>
</comment>
<feature type="binding site" evidence="11">
    <location>
        <begin position="381"/>
        <end position="384"/>
    </location>
    <ligand>
        <name>L-glutamine</name>
        <dbReference type="ChEBI" id="CHEBI:58359"/>
    </ligand>
</feature>
<feature type="active site" evidence="11">
    <location>
        <position position="506"/>
    </location>
</feature>
<evidence type="ECO:0000256" key="5">
    <source>
        <dbReference type="ARBA" id="ARBA00022741"/>
    </source>
</evidence>
<dbReference type="PANTHER" id="PTHR11550:SF0">
    <property type="entry name" value="CTP SYNTHASE-RELATED"/>
    <property type="match status" value="1"/>
</dbReference>
<evidence type="ECO:0000256" key="11">
    <source>
        <dbReference type="HAMAP-Rule" id="MF_01227"/>
    </source>
</evidence>
<evidence type="ECO:0000256" key="8">
    <source>
        <dbReference type="ARBA" id="ARBA00022962"/>
    </source>
</evidence>
<dbReference type="GO" id="GO:0046872">
    <property type="term" value="F:metal ion binding"/>
    <property type="evidence" value="ECO:0007669"/>
    <property type="project" value="UniProtKB-KW"/>
</dbReference>
<evidence type="ECO:0000256" key="9">
    <source>
        <dbReference type="ARBA" id="ARBA00022975"/>
    </source>
</evidence>
<name>A0A7V4E5W0_UNCW3</name>
<dbReference type="GO" id="GO:0005524">
    <property type="term" value="F:ATP binding"/>
    <property type="evidence" value="ECO:0007669"/>
    <property type="project" value="UniProtKB-KW"/>
</dbReference>
<evidence type="ECO:0000256" key="10">
    <source>
        <dbReference type="ARBA" id="ARBA00047781"/>
    </source>
</evidence>
<protein>
    <recommendedName>
        <fullName evidence="11">CTP synthase</fullName>
        <ecNumber evidence="11">6.3.4.2</ecNumber>
    </recommendedName>
    <alternativeName>
        <fullName evidence="11">Cytidine 5'-triphosphate synthase</fullName>
    </alternativeName>
    <alternativeName>
        <fullName evidence="11">Cytidine triphosphate synthetase</fullName>
        <shortName evidence="11">CTP synthetase</shortName>
        <shortName evidence="11">CTPS</shortName>
    </alternativeName>
    <alternativeName>
        <fullName evidence="11">UTP--ammonia ligase</fullName>
    </alternativeName>
</protein>
<feature type="binding site" evidence="11">
    <location>
        <position position="140"/>
    </location>
    <ligand>
        <name>Mg(2+)</name>
        <dbReference type="ChEBI" id="CHEBI:18420"/>
    </ligand>
</feature>
<dbReference type="SUPFAM" id="SSF52540">
    <property type="entry name" value="P-loop containing nucleoside triphosphate hydrolases"/>
    <property type="match status" value="1"/>
</dbReference>
<dbReference type="PANTHER" id="PTHR11550">
    <property type="entry name" value="CTP SYNTHASE"/>
    <property type="match status" value="1"/>
</dbReference>
<dbReference type="FunFam" id="3.40.50.300:FF:000009">
    <property type="entry name" value="CTP synthase"/>
    <property type="match status" value="1"/>
</dbReference>
<dbReference type="GO" id="GO:0044210">
    <property type="term" value="P:'de novo' CTP biosynthetic process"/>
    <property type="evidence" value="ECO:0007669"/>
    <property type="project" value="UniProtKB-UniRule"/>
</dbReference>
<feature type="active site" description="Nucleophile; for glutamine hydrolysis" evidence="11">
    <location>
        <position position="380"/>
    </location>
</feature>
<feature type="binding site" evidence="11">
    <location>
        <position position="223"/>
    </location>
    <ligand>
        <name>UTP</name>
        <dbReference type="ChEBI" id="CHEBI:46398"/>
    </ligand>
</feature>
<feature type="binding site" evidence="11">
    <location>
        <begin position="147"/>
        <end position="149"/>
    </location>
    <ligand>
        <name>CTP</name>
        <dbReference type="ChEBI" id="CHEBI:37563"/>
        <note>allosteric inhibitor</note>
    </ligand>
</feature>
<feature type="binding site" evidence="11">
    <location>
        <begin position="14"/>
        <end position="19"/>
    </location>
    <ligand>
        <name>ATP</name>
        <dbReference type="ChEBI" id="CHEBI:30616"/>
    </ligand>
</feature>
<comment type="caution">
    <text evidence="14">The sequence shown here is derived from an EMBL/GenBank/DDBJ whole genome shotgun (WGS) entry which is preliminary data.</text>
</comment>
<dbReference type="PROSITE" id="PS51273">
    <property type="entry name" value="GATASE_TYPE_1"/>
    <property type="match status" value="1"/>
</dbReference>
<comment type="function">
    <text evidence="11">Catalyzes the ATP-dependent amination of UTP to CTP with either L-glutamine or ammonia as the source of nitrogen. Regulates intracellular CTP levels through interactions with the four ribonucleotide triphosphates.</text>
</comment>
<feature type="binding site" evidence="11">
    <location>
        <position position="71"/>
    </location>
    <ligand>
        <name>ATP</name>
        <dbReference type="ChEBI" id="CHEBI:30616"/>
    </ligand>
</feature>
<comment type="subunit">
    <text evidence="11">Homotetramer.</text>
</comment>
<feature type="binding site" evidence="11">
    <location>
        <position position="71"/>
    </location>
    <ligand>
        <name>Mg(2+)</name>
        <dbReference type="ChEBI" id="CHEBI:18420"/>
    </ligand>
</feature>
<dbReference type="AlphaFoldDB" id="A0A7V4E5W0"/>
<evidence type="ECO:0000256" key="1">
    <source>
        <dbReference type="ARBA" id="ARBA00005171"/>
    </source>
</evidence>
<feature type="domain" description="Glutamine amidotransferase" evidence="12">
    <location>
        <begin position="301"/>
        <end position="525"/>
    </location>
</feature>
<keyword evidence="5 11" id="KW-0547">Nucleotide-binding</keyword>
<dbReference type="EC" id="6.3.4.2" evidence="11"/>
<comment type="similarity">
    <text evidence="2 11">Belongs to the CTP synthase family.</text>
</comment>
<dbReference type="SUPFAM" id="SSF52317">
    <property type="entry name" value="Class I glutamine amidotransferase-like"/>
    <property type="match status" value="1"/>
</dbReference>
<dbReference type="InterPro" id="IPR033828">
    <property type="entry name" value="GATase1_CTP_Synthase"/>
</dbReference>
<comment type="catalytic activity">
    <reaction evidence="11">
        <text>UTP + NH4(+) + ATP = CTP + ADP + phosphate + 2 H(+)</text>
        <dbReference type="Rhea" id="RHEA:16597"/>
        <dbReference type="ChEBI" id="CHEBI:15378"/>
        <dbReference type="ChEBI" id="CHEBI:28938"/>
        <dbReference type="ChEBI" id="CHEBI:30616"/>
        <dbReference type="ChEBI" id="CHEBI:37563"/>
        <dbReference type="ChEBI" id="CHEBI:43474"/>
        <dbReference type="ChEBI" id="CHEBI:46398"/>
        <dbReference type="ChEBI" id="CHEBI:456216"/>
    </reaction>
</comment>
<evidence type="ECO:0000256" key="7">
    <source>
        <dbReference type="ARBA" id="ARBA00022842"/>
    </source>
</evidence>
<feature type="binding site" evidence="11">
    <location>
        <position position="223"/>
    </location>
    <ligand>
        <name>CTP</name>
        <dbReference type="ChEBI" id="CHEBI:37563"/>
        <note>allosteric inhibitor</note>
    </ligand>
</feature>
<gene>
    <name evidence="11" type="primary">pyrG</name>
    <name evidence="14" type="ORF">ENU66_07765</name>
</gene>
<evidence type="ECO:0000259" key="13">
    <source>
        <dbReference type="Pfam" id="PF06418"/>
    </source>
</evidence>
<dbReference type="UniPathway" id="UPA00159">
    <property type="reaction ID" value="UER00277"/>
</dbReference>
<feature type="region of interest" description="Amidoligase domain" evidence="11">
    <location>
        <begin position="1"/>
        <end position="266"/>
    </location>
</feature>
<dbReference type="GO" id="GO:0003883">
    <property type="term" value="F:CTP synthase activity"/>
    <property type="evidence" value="ECO:0007669"/>
    <property type="project" value="UniProtKB-UniRule"/>
</dbReference>
<feature type="binding site" evidence="11">
    <location>
        <position position="353"/>
    </location>
    <ligand>
        <name>L-glutamine</name>
        <dbReference type="ChEBI" id="CHEBI:58359"/>
    </ligand>
</feature>
<accession>A0A7V4E5W0</accession>
<keyword evidence="8 11" id="KW-0315">Glutamine amidotransferase</keyword>
<reference evidence="14" key="1">
    <citation type="journal article" date="2020" name="mSystems">
        <title>Genome- and Community-Level Interaction Insights into Carbon Utilization and Element Cycling Functions of Hydrothermarchaeota in Hydrothermal Sediment.</title>
        <authorList>
            <person name="Zhou Z."/>
            <person name="Liu Y."/>
            <person name="Xu W."/>
            <person name="Pan J."/>
            <person name="Luo Z.H."/>
            <person name="Li M."/>
        </authorList>
    </citation>
    <scope>NUCLEOTIDE SEQUENCE [LARGE SCALE GENOMIC DNA]</scope>
    <source>
        <strain evidence="14">SpSt-69</strain>
    </source>
</reference>
<dbReference type="FunFam" id="3.40.50.880:FF:000002">
    <property type="entry name" value="CTP synthase"/>
    <property type="match status" value="1"/>
</dbReference>
<dbReference type="GO" id="GO:0097268">
    <property type="term" value="C:cytoophidium"/>
    <property type="evidence" value="ECO:0007669"/>
    <property type="project" value="UniProtKB-ARBA"/>
</dbReference>
<evidence type="ECO:0000313" key="14">
    <source>
        <dbReference type="EMBL" id="HGL18206.1"/>
    </source>
</evidence>
<proteinExistence type="inferred from homology"/>
<comment type="catalytic activity">
    <reaction evidence="10 11">
        <text>UTP + L-glutamine + ATP + H2O = CTP + L-glutamate + ADP + phosphate + 2 H(+)</text>
        <dbReference type="Rhea" id="RHEA:26426"/>
        <dbReference type="ChEBI" id="CHEBI:15377"/>
        <dbReference type="ChEBI" id="CHEBI:15378"/>
        <dbReference type="ChEBI" id="CHEBI:29985"/>
        <dbReference type="ChEBI" id="CHEBI:30616"/>
        <dbReference type="ChEBI" id="CHEBI:37563"/>
        <dbReference type="ChEBI" id="CHEBI:43474"/>
        <dbReference type="ChEBI" id="CHEBI:46398"/>
        <dbReference type="ChEBI" id="CHEBI:58359"/>
        <dbReference type="ChEBI" id="CHEBI:456216"/>
        <dbReference type="EC" id="6.3.4.2"/>
    </reaction>
</comment>
<comment type="caution">
    <text evidence="11">Lacks conserved residue(s) required for the propagation of feature annotation.</text>
</comment>
<dbReference type="CDD" id="cd03113">
    <property type="entry name" value="CTPS_N"/>
    <property type="match status" value="1"/>
</dbReference>
<dbReference type="CDD" id="cd01746">
    <property type="entry name" value="GATase1_CTP_Synthase"/>
    <property type="match status" value="1"/>
</dbReference>
<dbReference type="InterPro" id="IPR027417">
    <property type="entry name" value="P-loop_NTPase"/>
</dbReference>
<feature type="binding site" evidence="11">
    <location>
        <position position="13"/>
    </location>
    <ligand>
        <name>UTP</name>
        <dbReference type="ChEBI" id="CHEBI:46398"/>
    </ligand>
</feature>
<keyword evidence="9 11" id="KW-0665">Pyrimidine biosynthesis</keyword>
<evidence type="ECO:0000256" key="3">
    <source>
        <dbReference type="ARBA" id="ARBA00022598"/>
    </source>
</evidence>
<dbReference type="Gene3D" id="3.40.50.880">
    <property type="match status" value="1"/>
</dbReference>
<dbReference type="InterPro" id="IPR029062">
    <property type="entry name" value="Class_I_gatase-like"/>
</dbReference>
<dbReference type="InterPro" id="IPR004468">
    <property type="entry name" value="CTP_synthase"/>
</dbReference>
<feature type="binding site" evidence="11">
    <location>
        <position position="461"/>
    </location>
    <ligand>
        <name>L-glutamine</name>
        <dbReference type="ChEBI" id="CHEBI:58359"/>
    </ligand>
</feature>
<feature type="binding site" evidence="11">
    <location>
        <position position="13"/>
    </location>
    <ligand>
        <name>CTP</name>
        <dbReference type="ChEBI" id="CHEBI:37563"/>
        <note>allosteric inhibitor</note>
    </ligand>
</feature>
<feature type="active site" evidence="11">
    <location>
        <position position="508"/>
    </location>
</feature>
<dbReference type="NCBIfam" id="TIGR00337">
    <property type="entry name" value="PyrG"/>
    <property type="match status" value="1"/>
</dbReference>
<evidence type="ECO:0000259" key="12">
    <source>
        <dbReference type="Pfam" id="PF00117"/>
    </source>
</evidence>
<keyword evidence="3 11" id="KW-0436">Ligase</keyword>
<feature type="binding site" evidence="11">
    <location>
        <position position="404"/>
    </location>
    <ligand>
        <name>L-glutamine</name>
        <dbReference type="ChEBI" id="CHEBI:58359"/>
    </ligand>
</feature>
<keyword evidence="4 11" id="KW-0479">Metal-binding</keyword>
<dbReference type="InterPro" id="IPR017456">
    <property type="entry name" value="CTP_synthase_N"/>
</dbReference>
<organism evidence="14">
    <name type="scientific">candidate division WOR-3 bacterium</name>
    <dbReference type="NCBI Taxonomy" id="2052148"/>
    <lineage>
        <taxon>Bacteria</taxon>
        <taxon>Bacteria division WOR-3</taxon>
    </lineage>
</organism>
<evidence type="ECO:0000256" key="4">
    <source>
        <dbReference type="ARBA" id="ARBA00022723"/>
    </source>
</evidence>